<dbReference type="AlphaFoldDB" id="A0AAN8T1P9"/>
<comment type="subcellular location">
    <subcellularLocation>
        <location evidence="2">Cytoplasm</location>
    </subcellularLocation>
</comment>
<dbReference type="GO" id="GO:0009073">
    <property type="term" value="P:aromatic amino acid family biosynthetic process"/>
    <property type="evidence" value="ECO:0007669"/>
    <property type="project" value="UniProtKB-KW"/>
</dbReference>
<accession>A0AAN8T1P9</accession>
<dbReference type="SUPFAM" id="SSF88723">
    <property type="entry name" value="PIN domain-like"/>
    <property type="match status" value="1"/>
</dbReference>
<dbReference type="EC" id="5.4.99.5" evidence="3"/>
<dbReference type="EMBL" id="JBANQN010000011">
    <property type="protein sequence ID" value="KAK6775581.1"/>
    <property type="molecule type" value="Genomic_DNA"/>
</dbReference>
<proteinExistence type="predicted"/>
<evidence type="ECO:0000256" key="3">
    <source>
        <dbReference type="ARBA" id="ARBA00012404"/>
    </source>
</evidence>
<organism evidence="7 8">
    <name type="scientific">Solanum bulbocastanum</name>
    <name type="common">Wild potato</name>
    <dbReference type="NCBI Taxonomy" id="147425"/>
    <lineage>
        <taxon>Eukaryota</taxon>
        <taxon>Viridiplantae</taxon>
        <taxon>Streptophyta</taxon>
        <taxon>Embryophyta</taxon>
        <taxon>Tracheophyta</taxon>
        <taxon>Spermatophyta</taxon>
        <taxon>Magnoliopsida</taxon>
        <taxon>eudicotyledons</taxon>
        <taxon>Gunneridae</taxon>
        <taxon>Pentapetalae</taxon>
        <taxon>asterids</taxon>
        <taxon>lamiids</taxon>
        <taxon>Solanales</taxon>
        <taxon>Solanaceae</taxon>
        <taxon>Solanoideae</taxon>
        <taxon>Solaneae</taxon>
        <taxon>Solanum</taxon>
    </lineage>
</organism>
<dbReference type="Gene3D" id="1.10.150.20">
    <property type="entry name" value="5' to 3' exonuclease, C-terminal subdomain"/>
    <property type="match status" value="1"/>
</dbReference>
<dbReference type="InterPro" id="IPR002421">
    <property type="entry name" value="5-3_exonuclease"/>
</dbReference>
<dbReference type="GO" id="GO:0005737">
    <property type="term" value="C:cytoplasm"/>
    <property type="evidence" value="ECO:0007669"/>
    <property type="project" value="UniProtKB-SubCell"/>
</dbReference>
<evidence type="ECO:0000256" key="2">
    <source>
        <dbReference type="ARBA" id="ARBA00004496"/>
    </source>
</evidence>
<dbReference type="Gene3D" id="1.10.590.10">
    <property type="entry name" value="Chorismate mutase, AroQ class superfamily, eukaryotic"/>
    <property type="match status" value="1"/>
</dbReference>
<dbReference type="FunFam" id="1.10.150.20:FF:000042">
    <property type="entry name" value="5'-3' exonuclease family protein"/>
    <property type="match status" value="1"/>
</dbReference>
<dbReference type="NCBIfam" id="TIGR01802">
    <property type="entry name" value="CM_pl-yst"/>
    <property type="match status" value="1"/>
</dbReference>
<dbReference type="SUPFAM" id="SSF48600">
    <property type="entry name" value="Chorismate mutase II"/>
    <property type="match status" value="1"/>
</dbReference>
<feature type="domain" description="5'-3' exonuclease" evidence="6">
    <location>
        <begin position="198"/>
        <end position="457"/>
    </location>
</feature>
<protein>
    <recommendedName>
        <fullName evidence="3">chorismate mutase</fullName>
        <ecNumber evidence="3">5.4.99.5</ecNumber>
    </recommendedName>
</protein>
<dbReference type="SMART" id="SM00475">
    <property type="entry name" value="53EXOc"/>
    <property type="match status" value="1"/>
</dbReference>
<sequence length="489" mass="55784">MACGDDGKLSLDSIRDSLIRQEDTIIFNLIERIKFPINPSLYKQQLPSSSNISGSLFQYLFQETESLQSKVGRYLSPEENPFFPDNLSDSIIPLTKCTPVLHPAAESVNVNEKILDIYINQMLPLFCTEADDDANLATTAACDIQLLQALSRRIHYGKFVAEVKFRDNTDEYKPFILAQDKNALMKLLTFEAVEEMVKKRVAKKAEVFGQEVTLNDSVEEVKGKIDPLLVSRLYDEWVIDGERGSEYRRQLLPSYKASRRKYWHQLQGARCTIERSHRLILDVLQNCNVPVVKIESHEADDVIATLVEQVIQRGHRVVVASPDKDFKQLISDDVQIVIPVPEFNRWSFFTLKHYVAQYNCDPRSDLSLRCILGDEVDGVPGIQHVVPGFGRKTALKLLKKHGTLENLLNAASVRSVGRQYAQDALIKYADYLRRNYEVLSLKRDVSIHIEDQWLNERDARNDSLVLSNFLTSLKDSRNLTSQNRSHSIG</sequence>
<dbReference type="InterPro" id="IPR008238">
    <property type="entry name" value="Chorismate_mutase_AroQ_euk"/>
</dbReference>
<keyword evidence="8" id="KW-1185">Reference proteome</keyword>
<dbReference type="PROSITE" id="PS51169">
    <property type="entry name" value="CHORISMATE_MUT_3"/>
    <property type="match status" value="1"/>
</dbReference>
<dbReference type="InterPro" id="IPR020046">
    <property type="entry name" value="5-3_exonucl_a-hlix_arch_N"/>
</dbReference>
<dbReference type="Proteomes" id="UP001371456">
    <property type="component" value="Unassembled WGS sequence"/>
</dbReference>
<dbReference type="GO" id="GO:0003677">
    <property type="term" value="F:DNA binding"/>
    <property type="evidence" value="ECO:0007669"/>
    <property type="project" value="InterPro"/>
</dbReference>
<name>A0AAN8T1P9_SOLBU</name>
<dbReference type="InterPro" id="IPR029060">
    <property type="entry name" value="PIN-like_dom_sf"/>
</dbReference>
<evidence type="ECO:0000313" key="7">
    <source>
        <dbReference type="EMBL" id="KAK6775581.1"/>
    </source>
</evidence>
<evidence type="ECO:0000313" key="8">
    <source>
        <dbReference type="Proteomes" id="UP001371456"/>
    </source>
</evidence>
<dbReference type="GO" id="GO:0008652">
    <property type="term" value="P:amino acid biosynthetic process"/>
    <property type="evidence" value="ECO:0007669"/>
    <property type="project" value="UniProtKB-KW"/>
</dbReference>
<reference evidence="7 8" key="1">
    <citation type="submission" date="2024-02" db="EMBL/GenBank/DDBJ databases">
        <title>de novo genome assembly of Solanum bulbocastanum strain 11H21.</title>
        <authorList>
            <person name="Hosaka A.J."/>
        </authorList>
    </citation>
    <scope>NUCLEOTIDE SEQUENCE [LARGE SCALE GENOMIC DNA]</scope>
    <source>
        <tissue evidence="7">Young leaves</tissue>
    </source>
</reference>
<dbReference type="PANTHER" id="PTHR21145:SF12">
    <property type="entry name" value="CHORISMATE MUTASE"/>
    <property type="match status" value="1"/>
</dbReference>
<dbReference type="InterPro" id="IPR036279">
    <property type="entry name" value="5-3_exonuclease_C_sf"/>
</dbReference>
<dbReference type="SUPFAM" id="SSF47807">
    <property type="entry name" value="5' to 3' exonuclease, C-terminal subdomain"/>
    <property type="match status" value="1"/>
</dbReference>
<dbReference type="GO" id="GO:0004106">
    <property type="term" value="F:chorismate mutase activity"/>
    <property type="evidence" value="ECO:0007669"/>
    <property type="project" value="UniProtKB-EC"/>
</dbReference>
<keyword evidence="4" id="KW-0963">Cytoplasm</keyword>
<evidence type="ECO:0000256" key="5">
    <source>
        <dbReference type="ARBA" id="ARBA00023235"/>
    </source>
</evidence>
<dbReference type="InterPro" id="IPR037039">
    <property type="entry name" value="CM_AroQ_sf_eucaryotic"/>
</dbReference>
<keyword evidence="5" id="KW-0413">Isomerase</keyword>
<dbReference type="GO" id="GO:0008409">
    <property type="term" value="F:5'-3' exonuclease activity"/>
    <property type="evidence" value="ECO:0007669"/>
    <property type="project" value="InterPro"/>
</dbReference>
<dbReference type="Pfam" id="PF01367">
    <property type="entry name" value="5_3_exonuc"/>
    <property type="match status" value="1"/>
</dbReference>
<dbReference type="InterPro" id="IPR020045">
    <property type="entry name" value="DNA_polI_H3TH"/>
</dbReference>
<evidence type="ECO:0000259" key="6">
    <source>
        <dbReference type="SMART" id="SM00475"/>
    </source>
</evidence>
<evidence type="ECO:0000256" key="4">
    <source>
        <dbReference type="ARBA" id="ARBA00022490"/>
    </source>
</evidence>
<gene>
    <name evidence="7" type="ORF">RDI58_026582</name>
</gene>
<dbReference type="PANTHER" id="PTHR21145">
    <property type="entry name" value="CHORISMATE MUTASE"/>
    <property type="match status" value="1"/>
</dbReference>
<evidence type="ECO:0000256" key="1">
    <source>
        <dbReference type="ARBA" id="ARBA00000824"/>
    </source>
</evidence>
<dbReference type="Pfam" id="PF02739">
    <property type="entry name" value="5_3_exonuc_N"/>
    <property type="match status" value="1"/>
</dbReference>
<dbReference type="CDD" id="cd09898">
    <property type="entry name" value="H3TH_53EXO"/>
    <property type="match status" value="1"/>
</dbReference>
<dbReference type="InterPro" id="IPR036263">
    <property type="entry name" value="Chorismate_II_sf"/>
</dbReference>
<dbReference type="GO" id="GO:0046417">
    <property type="term" value="P:chorismate metabolic process"/>
    <property type="evidence" value="ECO:0007669"/>
    <property type="project" value="InterPro"/>
</dbReference>
<dbReference type="Gene3D" id="3.40.50.1010">
    <property type="entry name" value="5'-nuclease"/>
    <property type="match status" value="1"/>
</dbReference>
<comment type="caution">
    <text evidence="7">The sequence shown here is derived from an EMBL/GenBank/DDBJ whole genome shotgun (WGS) entry which is preliminary data.</text>
</comment>
<comment type="catalytic activity">
    <reaction evidence="1">
        <text>chorismate = prephenate</text>
        <dbReference type="Rhea" id="RHEA:13897"/>
        <dbReference type="ChEBI" id="CHEBI:29748"/>
        <dbReference type="ChEBI" id="CHEBI:29934"/>
        <dbReference type="EC" id="5.4.99.5"/>
    </reaction>
</comment>